<gene>
    <name evidence="4" type="ORF">GCM10009710_25160</name>
</gene>
<evidence type="ECO:0000256" key="1">
    <source>
        <dbReference type="ARBA" id="ARBA00022801"/>
    </source>
</evidence>
<protein>
    <submittedName>
        <fullName evidence="4">Alpha/beta hydrolase</fullName>
    </submittedName>
</protein>
<dbReference type="EMBL" id="BAAAME010000004">
    <property type="protein sequence ID" value="GAA1744066.1"/>
    <property type="molecule type" value="Genomic_DNA"/>
</dbReference>
<evidence type="ECO:0000259" key="3">
    <source>
        <dbReference type="Pfam" id="PF20434"/>
    </source>
</evidence>
<dbReference type="InterPro" id="IPR029058">
    <property type="entry name" value="AB_hydrolase_fold"/>
</dbReference>
<dbReference type="Gene3D" id="3.40.50.1820">
    <property type="entry name" value="alpha/beta hydrolase"/>
    <property type="match status" value="1"/>
</dbReference>
<keyword evidence="2" id="KW-0732">Signal</keyword>
<feature type="chain" id="PRO_5045750425" evidence="2">
    <location>
        <begin position="20"/>
        <end position="275"/>
    </location>
</feature>
<dbReference type="InterPro" id="IPR049492">
    <property type="entry name" value="BD-FAE-like_dom"/>
</dbReference>
<dbReference type="PROSITE" id="PS51318">
    <property type="entry name" value="TAT"/>
    <property type="match status" value="1"/>
</dbReference>
<evidence type="ECO:0000313" key="5">
    <source>
        <dbReference type="Proteomes" id="UP001501057"/>
    </source>
</evidence>
<proteinExistence type="predicted"/>
<keyword evidence="1 4" id="KW-0378">Hydrolase</keyword>
<dbReference type="InterPro" id="IPR050300">
    <property type="entry name" value="GDXG_lipolytic_enzyme"/>
</dbReference>
<reference evidence="5" key="1">
    <citation type="journal article" date="2019" name="Int. J. Syst. Evol. Microbiol.">
        <title>The Global Catalogue of Microorganisms (GCM) 10K type strain sequencing project: providing services to taxonomists for standard genome sequencing and annotation.</title>
        <authorList>
            <consortium name="The Broad Institute Genomics Platform"/>
            <consortium name="The Broad Institute Genome Sequencing Center for Infectious Disease"/>
            <person name="Wu L."/>
            <person name="Ma J."/>
        </authorList>
    </citation>
    <scope>NUCLEOTIDE SEQUENCE [LARGE SCALE GENOMIC DNA]</scope>
    <source>
        <strain evidence="5">JCM 13518</strain>
    </source>
</reference>
<name>A0ABP4W2T8_9ACTN</name>
<evidence type="ECO:0000313" key="4">
    <source>
        <dbReference type="EMBL" id="GAA1744066.1"/>
    </source>
</evidence>
<feature type="domain" description="BD-FAE-like" evidence="3">
    <location>
        <begin position="51"/>
        <end position="230"/>
    </location>
</feature>
<organism evidence="4 5">
    <name type="scientific">Aeromicrobium alkaliterrae</name>
    <dbReference type="NCBI Taxonomy" id="302168"/>
    <lineage>
        <taxon>Bacteria</taxon>
        <taxon>Bacillati</taxon>
        <taxon>Actinomycetota</taxon>
        <taxon>Actinomycetes</taxon>
        <taxon>Propionibacteriales</taxon>
        <taxon>Nocardioidaceae</taxon>
        <taxon>Aeromicrobium</taxon>
    </lineage>
</organism>
<keyword evidence="5" id="KW-1185">Reference proteome</keyword>
<dbReference type="Pfam" id="PF20434">
    <property type="entry name" value="BD-FAE"/>
    <property type="match status" value="1"/>
</dbReference>
<dbReference type="GO" id="GO:0016787">
    <property type="term" value="F:hydrolase activity"/>
    <property type="evidence" value="ECO:0007669"/>
    <property type="project" value="UniProtKB-KW"/>
</dbReference>
<dbReference type="InterPro" id="IPR006311">
    <property type="entry name" value="TAT_signal"/>
</dbReference>
<dbReference type="Proteomes" id="UP001501057">
    <property type="component" value="Unassembled WGS sequence"/>
</dbReference>
<comment type="caution">
    <text evidence="4">The sequence shown here is derived from an EMBL/GenBank/DDBJ whole genome shotgun (WGS) entry which is preliminary data.</text>
</comment>
<evidence type="ECO:0000256" key="2">
    <source>
        <dbReference type="SAM" id="SignalP"/>
    </source>
</evidence>
<feature type="signal peptide" evidence="2">
    <location>
        <begin position="1"/>
        <end position="19"/>
    </location>
</feature>
<sequence>MDRRQLLAAAGLLALAACAPGGSDPAPPPAEADRLTYGDHPSQFVDVRRRTGSGKPRGTVALIHGGFWQEQYDLTYLEPFAAAAAARGWDVASLEYRRVGGGGGYPETFDDVAAGLDALAPWLRTSDVVTLGHSAGGHLAVWAAGRPQLTGTDWASPAVTVATAISLAGVLDLQASHDELLGNGAADSLMGGPPDDRWLLADPTARIPLDVPVRCVHAPDDDLVPISQSEGYVDRATAAGADATLTEVTGGHFSATEPGSAAADQLLDVLDATAT</sequence>
<dbReference type="RefSeq" id="WP_344202142.1">
    <property type="nucleotide sequence ID" value="NZ_BAAAME010000004.1"/>
</dbReference>
<accession>A0ABP4W2T8</accession>
<dbReference type="PROSITE" id="PS51257">
    <property type="entry name" value="PROKAR_LIPOPROTEIN"/>
    <property type="match status" value="1"/>
</dbReference>
<dbReference type="PANTHER" id="PTHR48081">
    <property type="entry name" value="AB HYDROLASE SUPERFAMILY PROTEIN C4A8.06C"/>
    <property type="match status" value="1"/>
</dbReference>
<dbReference type="SUPFAM" id="SSF53474">
    <property type="entry name" value="alpha/beta-Hydrolases"/>
    <property type="match status" value="1"/>
</dbReference>